<dbReference type="Proteomes" id="UP000310636">
    <property type="component" value="Unassembled WGS sequence"/>
</dbReference>
<dbReference type="Gene3D" id="2.30.40.10">
    <property type="entry name" value="Urease, subunit C, domain 1"/>
    <property type="match status" value="1"/>
</dbReference>
<dbReference type="InterPro" id="IPR003764">
    <property type="entry name" value="GlcNAc_6-P_deAcase"/>
</dbReference>
<comment type="similarity">
    <text evidence="1 5">Belongs to the metallo-dependent hydrolases superfamily. NagA family.</text>
</comment>
<evidence type="ECO:0000256" key="1">
    <source>
        <dbReference type="ARBA" id="ARBA00010716"/>
    </source>
</evidence>
<dbReference type="AlphaFoldDB" id="A0A4S4BIJ2"/>
<evidence type="ECO:0000256" key="5">
    <source>
        <dbReference type="PIRNR" id="PIRNR038994"/>
    </source>
</evidence>
<comment type="caution">
    <text evidence="10">The sequence shown here is derived from an EMBL/GenBank/DDBJ whole genome shotgun (WGS) entry which is preliminary data.</text>
</comment>
<sequence length="386" mass="41769">MASSSSGIVLEGRLVCSGVPHRIRVRDGRVAELEPIKTEALAGLPWIGPGLVDLQINGYAGIDFNSLALTADEVEEAARRLSRQGITTFLPTVITNSDENIARLVSIIAEACESDPDTARSIPGIHLEGPFLSPEDGPRGAHDKRYIREPDWDLMSRWQHAANGRIRVLTLSPEWEGSAAFIRRCREHGIRVSIGHTGASPEAIRGAIEAGATMSTHLGNGAHLMLPRHPNYIWEQLAADEVTAAFIADGFHLPDSVLKVFLRCKGQQAILVSDAVYLAGMPPGTYDTHIGGRVVLTEEGRLHLADQPRLLAGSAQLLPAAIDRLLKRRLVSVGEAWELASSRPASLLGLEDAGRIRVGARADLVVFDAGDDGLTIRQVYREGRLL</sequence>
<dbReference type="PANTHER" id="PTHR11113:SF14">
    <property type="entry name" value="N-ACETYLGLUCOSAMINE-6-PHOSPHATE DEACETYLASE"/>
    <property type="match status" value="1"/>
</dbReference>
<dbReference type="EMBL" id="SSOB01000056">
    <property type="protein sequence ID" value="THF73412.1"/>
    <property type="molecule type" value="Genomic_DNA"/>
</dbReference>
<evidence type="ECO:0000256" key="8">
    <source>
        <dbReference type="PIRSR" id="PIRSR038994-3"/>
    </source>
</evidence>
<feature type="binding site" evidence="7">
    <location>
        <position position="252"/>
    </location>
    <ligand>
        <name>substrate</name>
    </ligand>
</feature>
<proteinExistence type="inferred from homology"/>
<protein>
    <submittedName>
        <fullName evidence="10">N-acetylglucosamine-6-phosphate deacetylase</fullName>
    </submittedName>
</protein>
<keyword evidence="3 5" id="KW-0378">Hydrolase</keyword>
<accession>A0A4S4BIJ2</accession>
<reference evidence="10 11" key="1">
    <citation type="submission" date="2019-04" db="EMBL/GenBank/DDBJ databases">
        <title>Cohnella sp. nov. isolated from preserved vegetables.</title>
        <authorList>
            <person name="Lin S.-Y."/>
            <person name="Hung M.-H."/>
            <person name="Young C.-C."/>
        </authorList>
    </citation>
    <scope>NUCLEOTIDE SEQUENCE [LARGE SCALE GENOMIC DNA]</scope>
    <source>
        <strain evidence="10 11">CC-MHH1044</strain>
    </source>
</reference>
<dbReference type="Gene3D" id="3.20.20.140">
    <property type="entry name" value="Metal-dependent hydrolases"/>
    <property type="match status" value="1"/>
</dbReference>
<evidence type="ECO:0000256" key="3">
    <source>
        <dbReference type="ARBA" id="ARBA00022801"/>
    </source>
</evidence>
<dbReference type="GO" id="GO:0046872">
    <property type="term" value="F:metal ion binding"/>
    <property type="evidence" value="ECO:0007669"/>
    <property type="project" value="UniProtKB-KW"/>
</dbReference>
<feature type="domain" description="Amidohydrolase-related" evidence="9">
    <location>
        <begin position="48"/>
        <end position="383"/>
    </location>
</feature>
<dbReference type="GO" id="GO:0008448">
    <property type="term" value="F:N-acetylglucosamine-6-phosphate deacetylase activity"/>
    <property type="evidence" value="ECO:0007669"/>
    <property type="project" value="InterPro"/>
</dbReference>
<dbReference type="SUPFAM" id="SSF51556">
    <property type="entry name" value="Metallo-dependent hydrolases"/>
    <property type="match status" value="1"/>
</dbReference>
<evidence type="ECO:0000256" key="4">
    <source>
        <dbReference type="ARBA" id="ARBA00023277"/>
    </source>
</evidence>
<dbReference type="InterPro" id="IPR032466">
    <property type="entry name" value="Metal_Hydrolase"/>
</dbReference>
<evidence type="ECO:0000256" key="6">
    <source>
        <dbReference type="PIRSR" id="PIRSR038994-1"/>
    </source>
</evidence>
<name>A0A4S4BIJ2_9BACL</name>
<evidence type="ECO:0000256" key="2">
    <source>
        <dbReference type="ARBA" id="ARBA00022723"/>
    </source>
</evidence>
<keyword evidence="11" id="KW-1185">Reference proteome</keyword>
<feature type="binding site" evidence="7">
    <location>
        <position position="228"/>
    </location>
    <ligand>
        <name>substrate</name>
    </ligand>
</feature>
<feature type="active site" description="Proton donor/acceptor" evidence="6">
    <location>
        <position position="274"/>
    </location>
</feature>
<dbReference type="PIRSF" id="PIRSF038994">
    <property type="entry name" value="NagA"/>
    <property type="match status" value="1"/>
</dbReference>
<comment type="cofactor">
    <cofactor evidence="8">
        <name>a divalent metal cation</name>
        <dbReference type="ChEBI" id="CHEBI:60240"/>
    </cofactor>
    <text evidence="8">Binds 1 divalent metal cation per subunit.</text>
</comment>
<dbReference type="InterPro" id="IPR011059">
    <property type="entry name" value="Metal-dep_hydrolase_composite"/>
</dbReference>
<dbReference type="PANTHER" id="PTHR11113">
    <property type="entry name" value="N-ACETYLGLUCOSAMINE-6-PHOSPHATE DEACETYLASE"/>
    <property type="match status" value="1"/>
</dbReference>
<evidence type="ECO:0000313" key="11">
    <source>
        <dbReference type="Proteomes" id="UP000310636"/>
    </source>
</evidence>
<feature type="binding site" evidence="7">
    <location>
        <begin position="311"/>
        <end position="313"/>
    </location>
    <ligand>
        <name>substrate</name>
    </ligand>
</feature>
<dbReference type="Pfam" id="PF01979">
    <property type="entry name" value="Amidohydro_1"/>
    <property type="match status" value="1"/>
</dbReference>
<gene>
    <name evidence="10" type="ORF">E6C55_29395</name>
</gene>
<evidence type="ECO:0000256" key="7">
    <source>
        <dbReference type="PIRSR" id="PIRSR038994-2"/>
    </source>
</evidence>
<feature type="binding site" evidence="8">
    <location>
        <position position="196"/>
    </location>
    <ligand>
        <name>Zn(2+)</name>
        <dbReference type="ChEBI" id="CHEBI:29105"/>
    </ligand>
</feature>
<keyword evidence="2 8" id="KW-0479">Metal-binding</keyword>
<feature type="binding site" evidence="7">
    <location>
        <begin position="220"/>
        <end position="221"/>
    </location>
    <ligand>
        <name>substrate</name>
    </ligand>
</feature>
<dbReference type="RefSeq" id="WP_136373406.1">
    <property type="nucleotide sequence ID" value="NZ_SSOB01000056.1"/>
</dbReference>
<organism evidence="10 11">
    <name type="scientific">Cohnella fermenti</name>
    <dbReference type="NCBI Taxonomy" id="2565925"/>
    <lineage>
        <taxon>Bacteria</taxon>
        <taxon>Bacillati</taxon>
        <taxon>Bacillota</taxon>
        <taxon>Bacilli</taxon>
        <taxon>Bacillales</taxon>
        <taxon>Paenibacillaceae</taxon>
        <taxon>Cohnella</taxon>
    </lineage>
</organism>
<feature type="binding site" evidence="8">
    <location>
        <position position="128"/>
    </location>
    <ligand>
        <name>Zn(2+)</name>
        <dbReference type="ChEBI" id="CHEBI:29105"/>
    </ligand>
</feature>
<dbReference type="GO" id="GO:0006046">
    <property type="term" value="P:N-acetylglucosamine catabolic process"/>
    <property type="evidence" value="ECO:0007669"/>
    <property type="project" value="TreeGrafter"/>
</dbReference>
<dbReference type="InterPro" id="IPR006680">
    <property type="entry name" value="Amidohydro-rel"/>
</dbReference>
<evidence type="ECO:0000259" key="9">
    <source>
        <dbReference type="Pfam" id="PF01979"/>
    </source>
</evidence>
<keyword evidence="4 5" id="KW-0119">Carbohydrate metabolism</keyword>
<feature type="binding site" evidence="8">
    <location>
        <position position="217"/>
    </location>
    <ligand>
        <name>Zn(2+)</name>
        <dbReference type="ChEBI" id="CHEBI:29105"/>
    </ligand>
</feature>
<evidence type="ECO:0000313" key="10">
    <source>
        <dbReference type="EMBL" id="THF73412.1"/>
    </source>
</evidence>
<dbReference type="SUPFAM" id="SSF51338">
    <property type="entry name" value="Composite domain of metallo-dependent hydrolases"/>
    <property type="match status" value="1"/>
</dbReference>
<dbReference type="OrthoDB" id="9776488at2"/>
<feature type="binding site" evidence="7">
    <location>
        <position position="141"/>
    </location>
    <ligand>
        <name>substrate</name>
    </ligand>
</feature>